<dbReference type="InterPro" id="IPR036412">
    <property type="entry name" value="HAD-like_sf"/>
</dbReference>
<keyword evidence="2" id="KW-1185">Reference proteome</keyword>
<dbReference type="EMBL" id="CP033897">
    <property type="protein sequence ID" value="AZA11430.1"/>
    <property type="molecule type" value="Genomic_DNA"/>
</dbReference>
<dbReference type="SUPFAM" id="SSF56784">
    <property type="entry name" value="HAD-like"/>
    <property type="match status" value="1"/>
</dbReference>
<dbReference type="InterPro" id="IPR023198">
    <property type="entry name" value="PGP-like_dom2"/>
</dbReference>
<name>A0A3G6J4V0_9CORY</name>
<dbReference type="Pfam" id="PF00702">
    <property type="entry name" value="Hydrolase"/>
    <property type="match status" value="1"/>
</dbReference>
<dbReference type="SFLD" id="SFLDG01129">
    <property type="entry name" value="C1.5:_HAD__Beta-PGM__Phosphata"/>
    <property type="match status" value="1"/>
</dbReference>
<dbReference type="PRINTS" id="PR00413">
    <property type="entry name" value="HADHALOGNASE"/>
</dbReference>
<dbReference type="RefSeq" id="WP_206423884.1">
    <property type="nucleotide sequence ID" value="NZ_CP033897.1"/>
</dbReference>
<dbReference type="SFLD" id="SFLDS00003">
    <property type="entry name" value="Haloacid_Dehalogenase"/>
    <property type="match status" value="1"/>
</dbReference>
<proteinExistence type="predicted"/>
<protein>
    <submittedName>
        <fullName evidence="1">Phosphorylated carbohydrates phosphatase</fullName>
        <ecNumber evidence="1">3.1.3.-</ecNumber>
    </submittedName>
</protein>
<dbReference type="GO" id="GO:0016787">
    <property type="term" value="F:hydrolase activity"/>
    <property type="evidence" value="ECO:0007669"/>
    <property type="project" value="UniProtKB-KW"/>
</dbReference>
<dbReference type="Gene3D" id="3.40.50.1000">
    <property type="entry name" value="HAD superfamily/HAD-like"/>
    <property type="match status" value="1"/>
</dbReference>
<organism evidence="1 2">
    <name type="scientific">Corynebacterium gerontici</name>
    <dbReference type="NCBI Taxonomy" id="2079234"/>
    <lineage>
        <taxon>Bacteria</taxon>
        <taxon>Bacillati</taxon>
        <taxon>Actinomycetota</taxon>
        <taxon>Actinomycetes</taxon>
        <taxon>Mycobacteriales</taxon>
        <taxon>Corynebacteriaceae</taxon>
        <taxon>Corynebacterium</taxon>
    </lineage>
</organism>
<dbReference type="CDD" id="cd07505">
    <property type="entry name" value="HAD_BPGM-like"/>
    <property type="match status" value="1"/>
</dbReference>
<gene>
    <name evidence="1" type="ORF">CGERO_05610</name>
</gene>
<dbReference type="Gene3D" id="1.10.150.240">
    <property type="entry name" value="Putative phosphatase, domain 2"/>
    <property type="match status" value="1"/>
</dbReference>
<evidence type="ECO:0000313" key="2">
    <source>
        <dbReference type="Proteomes" id="UP000271587"/>
    </source>
</evidence>
<dbReference type="NCBIfam" id="TIGR01509">
    <property type="entry name" value="HAD-SF-IA-v3"/>
    <property type="match status" value="1"/>
</dbReference>
<dbReference type="InterPro" id="IPR023214">
    <property type="entry name" value="HAD_sf"/>
</dbReference>
<dbReference type="EC" id="3.1.3.-" evidence="1"/>
<dbReference type="PANTHER" id="PTHR18901:SF38">
    <property type="entry name" value="PSEUDOURIDINE-5'-PHOSPHATASE"/>
    <property type="match status" value="1"/>
</dbReference>
<dbReference type="KEGG" id="cgk:CGERO_05610"/>
<dbReference type="SFLD" id="SFLDG01135">
    <property type="entry name" value="C1.5.6:_HAD__Beta-PGM__Phospha"/>
    <property type="match status" value="1"/>
</dbReference>
<keyword evidence="1" id="KW-0378">Hydrolase</keyword>
<reference evidence="1 2" key="1">
    <citation type="submission" date="2018-11" db="EMBL/GenBank/DDBJ databases">
        <authorList>
            <person name="Kleinhagauer T."/>
            <person name="Glaeser S.P."/>
            <person name="Spergser J."/>
            <person name="Ruckert C."/>
            <person name="Kaempfer P."/>
            <person name="Busse H.-J."/>
        </authorList>
    </citation>
    <scope>NUCLEOTIDE SEQUENCE [LARGE SCALE GENOMIC DNA]</scope>
    <source>
        <strain evidence="1 2">W8</strain>
    </source>
</reference>
<dbReference type="AlphaFoldDB" id="A0A3G6J4V0"/>
<accession>A0A3G6J4V0</accession>
<sequence length="226" mass="24811">MFNAIVWDMDGTLVDSEPLWAKTTYAMSEAMGKRIPPELQARTVGAAFPFTVRLCAEHAGIKEVNIDYWRWWSHARMQQLFAEELTLRPGVERMLSRLHGAGVPMAIATNTERAVADPAIERIGQALFNHTVCGDEVPRGKPAPDIYLHAAKALGISIERCLVFEDSPAGMQAALSAGATVVGLPEHEEDLVAGAHSMRSICGDIHFDFSEAGELEYWHNALRLGS</sequence>
<dbReference type="InterPro" id="IPR006439">
    <property type="entry name" value="HAD-SF_hydro_IA"/>
</dbReference>
<dbReference type="PANTHER" id="PTHR18901">
    <property type="entry name" value="2-DEOXYGLUCOSE-6-PHOSPHATE PHOSPHATASE 2"/>
    <property type="match status" value="1"/>
</dbReference>
<dbReference type="Proteomes" id="UP000271587">
    <property type="component" value="Chromosome"/>
</dbReference>
<evidence type="ECO:0000313" key="1">
    <source>
        <dbReference type="EMBL" id="AZA11430.1"/>
    </source>
</evidence>
<dbReference type="NCBIfam" id="TIGR01549">
    <property type="entry name" value="HAD-SF-IA-v1"/>
    <property type="match status" value="1"/>
</dbReference>